<evidence type="ECO:0000313" key="2">
    <source>
        <dbReference type="EMBL" id="OGG43765.1"/>
    </source>
</evidence>
<dbReference type="InterPro" id="IPR011989">
    <property type="entry name" value="ARM-like"/>
</dbReference>
<dbReference type="SUPFAM" id="SSF48208">
    <property type="entry name" value="Six-hairpin glycosidases"/>
    <property type="match status" value="1"/>
</dbReference>
<dbReference type="InterPro" id="IPR013780">
    <property type="entry name" value="Glyco_hydro_b"/>
</dbReference>
<dbReference type="SUPFAM" id="SSF48371">
    <property type="entry name" value="ARM repeat"/>
    <property type="match status" value="1"/>
</dbReference>
<dbReference type="InterPro" id="IPR054363">
    <property type="entry name" value="GH95_cat"/>
</dbReference>
<dbReference type="PANTHER" id="PTHR31084">
    <property type="entry name" value="ALPHA-L-FUCOSIDASE 2"/>
    <property type="match status" value="1"/>
</dbReference>
<dbReference type="Gene3D" id="2.60.40.1180">
    <property type="entry name" value="Golgi alpha-mannosidase II"/>
    <property type="match status" value="1"/>
</dbReference>
<dbReference type="Proteomes" id="UP000178606">
    <property type="component" value="Unassembled WGS sequence"/>
</dbReference>
<dbReference type="InterPro" id="IPR012341">
    <property type="entry name" value="6hp_glycosidase-like_sf"/>
</dbReference>
<dbReference type="InterPro" id="IPR008928">
    <property type="entry name" value="6-hairpin_glycosidase_sf"/>
</dbReference>
<accession>A0A1F6C3L1</accession>
<dbReference type="PANTHER" id="PTHR31084:SF0">
    <property type="entry name" value="ALPHA-L-FUCOSIDASE 2"/>
    <property type="match status" value="1"/>
</dbReference>
<dbReference type="Pfam" id="PF22124">
    <property type="entry name" value="Glyco_hydro_95_cat"/>
    <property type="match status" value="1"/>
</dbReference>
<sequence>MRILRIYAAPEAVTDPEGVYRQIVFVFLRDEEALAQGTKITLRRKDGKGQEVKALTHDIAQDAEVKLGFWVPVRPDEVGAEVPVEIVVERSTGPQTASGAFTVPHRTRFPLRLDRLRSDLKRRIEASAWDGDPFAGARFRTDVEDYLAQHEVVYRRPVDHWSDGLLLGNGDFGGMITGAGEFRFYTQKADLWATDSKGVGTGRCWAGLLALDLGRPFDATTDQFEDRLSLYESRLERTWTGPGWEARVSACVHSARNVTRIRCSIRSGTPVSPVLRLERPVHPFRPPSPPSSVRAGAKDRTLYLDHALPNLRYALVASIQGAEGQVAYQTDARGAQTSFTASPSTSLDFEILVAIATDREAPEPLNRAMGLVKTSMETDPDADRAAHRAWWGRHWNASFISLPDRFIEHAYCCGLYQQACVSRSEQAISFMGLSYMQDNPPWMDGYTTDAQTPLMWWSIYPANRLDLGYTYMRTFLEMVPEFIEHSPHAGMEVPHQMLPLWAGGHRWVATTYPNPHKSSTAWFHLNFYQHYKLTGDTEFLRDYLYPIMASAARYGRSVMTEGEDGRLHILHSHSPEQSGTDVDPAIDRANFGVLLNHLIDAAEVLGEDAETRHLWQEARDRLFDYPQDADAIHEAASIAQPYRCHPSVFSAIYPACEVTPGHPLYRKFLRTFEVTTGLIAFRGVARHEAFPGFDGGFEPVGFTAGWLPTVASRLDLPEQARRLFYSPFLRFCLKPNGLIALSDLRHGDWPTGRIPLVEGTNVLCAAVHEGLLQVRDNAVHLFPGMLAGETARFANLRVEGAFLLSAEQREGRVLYFSVRSLVGGACQARNPWGAGRVRIEELGSGDVKEASGEVLRIETRAGDLCAVTPSGAAWRDISEIRLTGGRLPGPRLLPFADLQRHAAGQNFYPWIRGSGQIIRDGNLYLGLPPLSPDLPTDPMAGLDADSRGWRRLADPEPPADPEALKKSIESADWKARQDAVRRLGMVSPPDLAAILSATDDPHPIVRRTALASLARLNDREAAIALARIALLAPDPADRAEAQRLLFYVDDSLVARGFRDRRLIAEVEKKK</sequence>
<evidence type="ECO:0000313" key="3">
    <source>
        <dbReference type="Proteomes" id="UP000178606"/>
    </source>
</evidence>
<reference evidence="2 3" key="1">
    <citation type="journal article" date="2016" name="Nat. Commun.">
        <title>Thousands of microbial genomes shed light on interconnected biogeochemical processes in an aquifer system.</title>
        <authorList>
            <person name="Anantharaman K."/>
            <person name="Brown C.T."/>
            <person name="Hug L.A."/>
            <person name="Sharon I."/>
            <person name="Castelle C.J."/>
            <person name="Probst A.J."/>
            <person name="Thomas B.C."/>
            <person name="Singh A."/>
            <person name="Wilkins M.J."/>
            <person name="Karaoz U."/>
            <person name="Brodie E.L."/>
            <person name="Williams K.H."/>
            <person name="Hubbard S.S."/>
            <person name="Banfield J.F."/>
        </authorList>
    </citation>
    <scope>NUCLEOTIDE SEQUENCE [LARGE SCALE GENOMIC DNA]</scope>
    <source>
        <strain evidence="3">RIFCSPLOWO2_12_FULL_64_10</strain>
    </source>
</reference>
<dbReference type="GO" id="GO:0005975">
    <property type="term" value="P:carbohydrate metabolic process"/>
    <property type="evidence" value="ECO:0007669"/>
    <property type="project" value="InterPro"/>
</dbReference>
<protein>
    <recommendedName>
        <fullName evidence="1">Glycosyl hydrolase family 95 catalytic domain-containing protein</fullName>
    </recommendedName>
</protein>
<organism evidence="2 3">
    <name type="scientific">Handelsmanbacteria sp. (strain RIFCSPLOWO2_12_FULL_64_10)</name>
    <dbReference type="NCBI Taxonomy" id="1817868"/>
    <lineage>
        <taxon>Bacteria</taxon>
        <taxon>Candidatus Handelsmaniibacteriota</taxon>
    </lineage>
</organism>
<dbReference type="Gene3D" id="1.50.10.10">
    <property type="match status" value="1"/>
</dbReference>
<evidence type="ECO:0000259" key="1">
    <source>
        <dbReference type="Pfam" id="PF22124"/>
    </source>
</evidence>
<dbReference type="GO" id="GO:0004560">
    <property type="term" value="F:alpha-L-fucosidase activity"/>
    <property type="evidence" value="ECO:0007669"/>
    <property type="project" value="TreeGrafter"/>
</dbReference>
<comment type="caution">
    <text evidence="2">The sequence shown here is derived from an EMBL/GenBank/DDBJ whole genome shotgun (WGS) entry which is preliminary data.</text>
</comment>
<dbReference type="EMBL" id="MFKF01000426">
    <property type="protein sequence ID" value="OGG43765.1"/>
    <property type="molecule type" value="Genomic_DNA"/>
</dbReference>
<proteinExistence type="predicted"/>
<name>A0A1F6C3L1_HANXR</name>
<feature type="domain" description="Glycosyl hydrolase family 95 catalytic" evidence="1">
    <location>
        <begin position="410"/>
        <end position="660"/>
    </location>
</feature>
<dbReference type="InterPro" id="IPR016024">
    <property type="entry name" value="ARM-type_fold"/>
</dbReference>
<dbReference type="Gene3D" id="1.25.10.10">
    <property type="entry name" value="Leucine-rich Repeat Variant"/>
    <property type="match status" value="1"/>
</dbReference>
<gene>
    <name evidence="2" type="ORF">A3F84_13375</name>
</gene>
<dbReference type="AlphaFoldDB" id="A0A1F6C3L1"/>
<dbReference type="Pfam" id="PF13646">
    <property type="entry name" value="HEAT_2"/>
    <property type="match status" value="1"/>
</dbReference>